<protein>
    <submittedName>
        <fullName evidence="2">Uncharacterized protein</fullName>
    </submittedName>
</protein>
<feature type="compositionally biased region" description="Basic and acidic residues" evidence="1">
    <location>
        <begin position="42"/>
        <end position="55"/>
    </location>
</feature>
<dbReference type="Proteomes" id="UP001610563">
    <property type="component" value="Unassembled WGS sequence"/>
</dbReference>
<name>A0ABR4GD95_9EURO</name>
<comment type="caution">
    <text evidence="2">The sequence shown here is derived from an EMBL/GenBank/DDBJ whole genome shotgun (WGS) entry which is preliminary data.</text>
</comment>
<evidence type="ECO:0000313" key="2">
    <source>
        <dbReference type="EMBL" id="KAL2796545.1"/>
    </source>
</evidence>
<evidence type="ECO:0000313" key="3">
    <source>
        <dbReference type="Proteomes" id="UP001610563"/>
    </source>
</evidence>
<reference evidence="2 3" key="1">
    <citation type="submission" date="2024-07" db="EMBL/GenBank/DDBJ databases">
        <title>Section-level genome sequencing and comparative genomics of Aspergillus sections Usti and Cavernicolus.</title>
        <authorList>
            <consortium name="Lawrence Berkeley National Laboratory"/>
            <person name="Nybo J.L."/>
            <person name="Vesth T.C."/>
            <person name="Theobald S."/>
            <person name="Frisvad J.C."/>
            <person name="Larsen T.O."/>
            <person name="Kjaerboelling I."/>
            <person name="Rothschild-Mancinelli K."/>
            <person name="Lyhne E.K."/>
            <person name="Kogle M.E."/>
            <person name="Barry K."/>
            <person name="Clum A."/>
            <person name="Na H."/>
            <person name="Ledsgaard L."/>
            <person name="Lin J."/>
            <person name="Lipzen A."/>
            <person name="Kuo A."/>
            <person name="Riley R."/>
            <person name="Mondo S."/>
            <person name="Labutti K."/>
            <person name="Haridas S."/>
            <person name="Pangalinan J."/>
            <person name="Salamov A.A."/>
            <person name="Simmons B.A."/>
            <person name="Magnuson J.K."/>
            <person name="Chen J."/>
            <person name="Drula E."/>
            <person name="Henrissat B."/>
            <person name="Wiebenga A."/>
            <person name="Lubbers R.J."/>
            <person name="Gomes A.C."/>
            <person name="Makela M.R."/>
            <person name="Stajich J."/>
            <person name="Grigoriev I.V."/>
            <person name="Mortensen U.H."/>
            <person name="De Vries R.P."/>
            <person name="Baker S.E."/>
            <person name="Andersen M.R."/>
        </authorList>
    </citation>
    <scope>NUCLEOTIDE SEQUENCE [LARGE SCALE GENOMIC DNA]</scope>
    <source>
        <strain evidence="2 3">CBS 209.92</strain>
    </source>
</reference>
<accession>A0ABR4GD95</accession>
<proteinExistence type="predicted"/>
<dbReference type="EMBL" id="JBFTWV010000025">
    <property type="protein sequence ID" value="KAL2796545.1"/>
    <property type="molecule type" value="Genomic_DNA"/>
</dbReference>
<feature type="compositionally biased region" description="Polar residues" evidence="1">
    <location>
        <begin position="56"/>
        <end position="77"/>
    </location>
</feature>
<feature type="compositionally biased region" description="Polar residues" evidence="1">
    <location>
        <begin position="30"/>
        <end position="41"/>
    </location>
</feature>
<organism evidence="2 3">
    <name type="scientific">Aspergillus keveii</name>
    <dbReference type="NCBI Taxonomy" id="714993"/>
    <lineage>
        <taxon>Eukaryota</taxon>
        <taxon>Fungi</taxon>
        <taxon>Dikarya</taxon>
        <taxon>Ascomycota</taxon>
        <taxon>Pezizomycotina</taxon>
        <taxon>Eurotiomycetes</taxon>
        <taxon>Eurotiomycetidae</taxon>
        <taxon>Eurotiales</taxon>
        <taxon>Aspergillaceae</taxon>
        <taxon>Aspergillus</taxon>
        <taxon>Aspergillus subgen. Nidulantes</taxon>
    </lineage>
</organism>
<sequence length="175" mass="19826">MAKKKAFKLPPEVTEKLDTGEYGLIFRFTGNHTRNSSSVKNNDPEKKDLPPREKTTTLPNSLETLSISSTPVQNQQRSLKRKADCNNTTDTSKKPKKRLESLEKWQAKTAKRLEAKPSSRLRSLVKHQQKMRVKLESMISSMEEHDNQGLSDDDITIDIDAKGLDGMEQDDDNGN</sequence>
<keyword evidence="3" id="KW-1185">Reference proteome</keyword>
<feature type="region of interest" description="Disordered" evidence="1">
    <location>
        <begin position="29"/>
        <end position="100"/>
    </location>
</feature>
<gene>
    <name evidence="2" type="ORF">BJX66DRAFT_299371</name>
</gene>
<evidence type="ECO:0000256" key="1">
    <source>
        <dbReference type="SAM" id="MobiDB-lite"/>
    </source>
</evidence>
<feature type="region of interest" description="Disordered" evidence="1">
    <location>
        <begin position="141"/>
        <end position="175"/>
    </location>
</feature>